<protein>
    <submittedName>
        <fullName evidence="2">Cardiolipin synthetase</fullName>
    </submittedName>
</protein>
<dbReference type="SMART" id="SM00155">
    <property type="entry name" value="PLDc"/>
    <property type="match status" value="1"/>
</dbReference>
<dbReference type="eggNOG" id="COG1502">
    <property type="taxonomic scope" value="Bacteria"/>
</dbReference>
<evidence type="ECO:0000313" key="2">
    <source>
        <dbReference type="EMBL" id="GAE94521.1"/>
    </source>
</evidence>
<dbReference type="AlphaFoldDB" id="W4VN12"/>
<name>W4VN12_9BACI</name>
<dbReference type="EMBL" id="BAVS01000026">
    <property type="protein sequence ID" value="GAE94521.1"/>
    <property type="molecule type" value="Genomic_DNA"/>
</dbReference>
<dbReference type="CDD" id="cd09112">
    <property type="entry name" value="PLDc_CLS_2"/>
    <property type="match status" value="1"/>
</dbReference>
<reference evidence="2 3" key="1">
    <citation type="journal article" date="2014" name="Genome Announc.">
        <title>Draft Genome Sequence of the Boron-Tolerant and Moderately Halotolerant Bacterium Gracilibacillus boraciitolerans JCM 21714T.</title>
        <authorList>
            <person name="Ahmed I."/>
            <person name="Oshima K."/>
            <person name="Suda W."/>
            <person name="Kitamura K."/>
            <person name="Iida T."/>
            <person name="Ohmori Y."/>
            <person name="Fujiwara T."/>
            <person name="Hattori M."/>
            <person name="Ohkuma M."/>
        </authorList>
    </citation>
    <scope>NUCLEOTIDE SEQUENCE [LARGE SCALE GENOMIC DNA]</scope>
    <source>
        <strain evidence="2 3">JCM 21714</strain>
    </source>
</reference>
<dbReference type="InterPro" id="IPR025202">
    <property type="entry name" value="PLD-like_dom"/>
</dbReference>
<dbReference type="PROSITE" id="PS50035">
    <property type="entry name" value="PLD"/>
    <property type="match status" value="1"/>
</dbReference>
<dbReference type="GO" id="GO:0030572">
    <property type="term" value="F:phosphatidyltransferase activity"/>
    <property type="evidence" value="ECO:0007669"/>
    <property type="project" value="UniProtKB-ARBA"/>
</dbReference>
<evidence type="ECO:0000259" key="1">
    <source>
        <dbReference type="PROSITE" id="PS50035"/>
    </source>
</evidence>
<proteinExistence type="predicted"/>
<keyword evidence="3" id="KW-1185">Reference proteome</keyword>
<dbReference type="Pfam" id="PF13091">
    <property type="entry name" value="PLDc_2"/>
    <property type="match status" value="1"/>
</dbReference>
<dbReference type="SUPFAM" id="SSF56024">
    <property type="entry name" value="Phospholipase D/nuclease"/>
    <property type="match status" value="1"/>
</dbReference>
<sequence>MIPNKPDHPFVYWATYSYIGGEMLKAGATVYIYQKGFLHAKMIVVDNKIASVGTANIDVRSFRLNFEVNAFLYNETLAEILVDEFKKDMEDVTQLTYSLYQQRSTWIRFKESIARLISPIL</sequence>
<dbReference type="GO" id="GO:0032049">
    <property type="term" value="P:cardiolipin biosynthetic process"/>
    <property type="evidence" value="ECO:0007669"/>
    <property type="project" value="UniProtKB-ARBA"/>
</dbReference>
<dbReference type="Gene3D" id="3.30.870.10">
    <property type="entry name" value="Endonuclease Chain A"/>
    <property type="match status" value="1"/>
</dbReference>
<feature type="domain" description="PLD phosphodiesterase" evidence="1">
    <location>
        <begin position="34"/>
        <end position="61"/>
    </location>
</feature>
<accession>W4VN12</accession>
<dbReference type="InterPro" id="IPR001736">
    <property type="entry name" value="PLipase_D/transphosphatidylase"/>
</dbReference>
<organism evidence="2 3">
    <name type="scientific">Gracilibacillus boraciitolerans JCM 21714</name>
    <dbReference type="NCBI Taxonomy" id="1298598"/>
    <lineage>
        <taxon>Bacteria</taxon>
        <taxon>Bacillati</taxon>
        <taxon>Bacillota</taxon>
        <taxon>Bacilli</taxon>
        <taxon>Bacillales</taxon>
        <taxon>Bacillaceae</taxon>
        <taxon>Gracilibacillus</taxon>
    </lineage>
</organism>
<evidence type="ECO:0000313" key="3">
    <source>
        <dbReference type="Proteomes" id="UP000019102"/>
    </source>
</evidence>
<dbReference type="PANTHER" id="PTHR21248">
    <property type="entry name" value="CARDIOLIPIN SYNTHASE"/>
    <property type="match status" value="1"/>
</dbReference>
<dbReference type="PANTHER" id="PTHR21248:SF22">
    <property type="entry name" value="PHOSPHOLIPASE D"/>
    <property type="match status" value="1"/>
</dbReference>
<gene>
    <name evidence="2" type="ORF">JCM21714_3683</name>
</gene>
<comment type="caution">
    <text evidence="2">The sequence shown here is derived from an EMBL/GenBank/DDBJ whole genome shotgun (WGS) entry which is preliminary data.</text>
</comment>
<dbReference type="STRING" id="1298598.JCM21714_3683"/>
<dbReference type="Proteomes" id="UP000019102">
    <property type="component" value="Unassembled WGS sequence"/>
</dbReference>